<dbReference type="Proteomes" id="UP000033187">
    <property type="component" value="Chromosome 1"/>
</dbReference>
<evidence type="ECO:0000313" key="1">
    <source>
        <dbReference type="EMBL" id="CPR19551.1"/>
    </source>
</evidence>
<sequence>MRAAFAAAPNLRTSHELAPRQQYPGIVYGADIAVDAATGGICPVQPALREALPQLVP</sequence>
<keyword evidence="2" id="KW-1185">Reference proteome</keyword>
<evidence type="ECO:0000313" key="2">
    <source>
        <dbReference type="Proteomes" id="UP000033187"/>
    </source>
</evidence>
<protein>
    <submittedName>
        <fullName evidence="1">Uncharacterized protein</fullName>
    </submittedName>
</protein>
<dbReference type="AlphaFoldDB" id="A0A0D6JGL0"/>
<name>A0A0D6JGL0_9HYPH</name>
<dbReference type="KEGG" id="fil:BN1229_v1_2219"/>
<gene>
    <name evidence="1" type="ORF">YBN1229_v1_2218</name>
</gene>
<accession>A0A0D6JGL0</accession>
<organism evidence="1 2">
    <name type="scientific">Candidatus Filomicrobium marinum</name>
    <dbReference type="NCBI Taxonomy" id="1608628"/>
    <lineage>
        <taxon>Bacteria</taxon>
        <taxon>Pseudomonadati</taxon>
        <taxon>Pseudomonadota</taxon>
        <taxon>Alphaproteobacteria</taxon>
        <taxon>Hyphomicrobiales</taxon>
        <taxon>Hyphomicrobiaceae</taxon>
        <taxon>Filomicrobium</taxon>
    </lineage>
</organism>
<dbReference type="KEGG" id="fiy:BN1229_v1_2218"/>
<proteinExistence type="predicted"/>
<reference evidence="2" key="1">
    <citation type="submission" date="2015-02" db="EMBL/GenBank/DDBJ databases">
        <authorList>
            <person name="Chooi Y.-H."/>
        </authorList>
    </citation>
    <scope>NUCLEOTIDE SEQUENCE [LARGE SCALE GENOMIC DNA]</scope>
    <source>
        <strain evidence="2">strain Y</strain>
    </source>
</reference>
<dbReference type="EMBL" id="LN829119">
    <property type="protein sequence ID" value="CPR19551.1"/>
    <property type="molecule type" value="Genomic_DNA"/>
</dbReference>